<dbReference type="AlphaFoldDB" id="A0AAJ0UHH7"/>
<reference evidence="3" key="2">
    <citation type="journal article" date="2020" name="Microorganisms">
        <title>Osmotic Adaptation and Compatible Solute Biosynthesis of Phototrophic Bacteria as Revealed from Genome Analyses.</title>
        <authorList>
            <person name="Imhoff J.F."/>
            <person name="Rahn T."/>
            <person name="Kunzel S."/>
            <person name="Keller A."/>
            <person name="Neulinger S.C."/>
        </authorList>
    </citation>
    <scope>NUCLEOTIDE SEQUENCE</scope>
    <source>
        <strain evidence="3">DSM 4395</strain>
    </source>
</reference>
<evidence type="ECO:0008006" key="5">
    <source>
        <dbReference type="Google" id="ProtNLM"/>
    </source>
</evidence>
<keyword evidence="2" id="KW-0472">Membrane</keyword>
<dbReference type="PANTHER" id="PTHR40940">
    <property type="entry name" value="PROTEIN BATD-RELATED"/>
    <property type="match status" value="1"/>
</dbReference>
<dbReference type="Proteomes" id="UP001296967">
    <property type="component" value="Unassembled WGS sequence"/>
</dbReference>
<dbReference type="RefSeq" id="WP_201246224.1">
    <property type="nucleotide sequence ID" value="NZ_NHSF01000063.1"/>
</dbReference>
<evidence type="ECO:0000313" key="3">
    <source>
        <dbReference type="EMBL" id="MBK5931388.1"/>
    </source>
</evidence>
<feature type="compositionally biased region" description="Low complexity" evidence="1">
    <location>
        <begin position="116"/>
        <end position="133"/>
    </location>
</feature>
<name>A0AAJ0UHH7_HALSE</name>
<keyword evidence="4" id="KW-1185">Reference proteome</keyword>
<keyword evidence="2" id="KW-1133">Transmembrane helix</keyword>
<dbReference type="InterPro" id="IPR025738">
    <property type="entry name" value="BatD"/>
</dbReference>
<accession>A0AAJ0UHH7</accession>
<protein>
    <recommendedName>
        <fullName evidence="5">Oxygen tolerance protein BatD</fullName>
    </recommendedName>
</protein>
<dbReference type="PANTHER" id="PTHR40940:SF1">
    <property type="entry name" value="PROTEIN BATD"/>
    <property type="match status" value="1"/>
</dbReference>
<proteinExistence type="predicted"/>
<feature type="region of interest" description="Disordered" evidence="1">
    <location>
        <begin position="437"/>
        <end position="461"/>
    </location>
</feature>
<feature type="region of interest" description="Disordered" evidence="1">
    <location>
        <begin position="47"/>
        <end position="143"/>
    </location>
</feature>
<evidence type="ECO:0000256" key="1">
    <source>
        <dbReference type="SAM" id="MobiDB-lite"/>
    </source>
</evidence>
<evidence type="ECO:0000256" key="2">
    <source>
        <dbReference type="SAM" id="Phobius"/>
    </source>
</evidence>
<feature type="compositionally biased region" description="Basic and acidic residues" evidence="1">
    <location>
        <begin position="439"/>
        <end position="451"/>
    </location>
</feature>
<reference evidence="3" key="1">
    <citation type="submission" date="2017-05" db="EMBL/GenBank/DDBJ databases">
        <authorList>
            <person name="Imhoff J.F."/>
            <person name="Rahn T."/>
            <person name="Kuenzel S."/>
            <person name="Neulinger S.C."/>
        </authorList>
    </citation>
    <scope>NUCLEOTIDE SEQUENCE</scope>
    <source>
        <strain evidence="3">DSM 4395</strain>
    </source>
</reference>
<dbReference type="EMBL" id="NHSF01000063">
    <property type="protein sequence ID" value="MBK5931388.1"/>
    <property type="molecule type" value="Genomic_DNA"/>
</dbReference>
<evidence type="ECO:0000313" key="4">
    <source>
        <dbReference type="Proteomes" id="UP001296967"/>
    </source>
</evidence>
<feature type="transmembrane region" description="Helical" evidence="2">
    <location>
        <begin position="407"/>
        <end position="432"/>
    </location>
</feature>
<comment type="caution">
    <text evidence="3">The sequence shown here is derived from an EMBL/GenBank/DDBJ whole genome shotgun (WGS) entry which is preliminary data.</text>
</comment>
<feature type="compositionally biased region" description="Pro residues" evidence="1">
    <location>
        <begin position="101"/>
        <end position="113"/>
    </location>
</feature>
<gene>
    <name evidence="3" type="ORF">CCR82_12885</name>
</gene>
<sequence length="626" mass="68281">MVAAALGPNPHFSQRRLLMRHLLIVLAMAPLLGWSVGAASQGLPSLDPHQPRLAQTYPQQPVNPWTFRPRPPTNERGTPPAPTSEQRPAAGYPQGRRWPSAPQPYPGATPPGGYPGAYPGTYPGTSGGYDPYGQRTYGQRSRSAERPSLEVALLEQEAYVQQPILVRLDVLSSGNLATASPELSGFDALLLEEIEGPTTSVRGSGRARRIVNSYLLALTPLRAGTLEIGPFKVSGTLAGGVPFSAVAAAPSQLEVRPVVATERPWLPLRALRLTRELDDTAPLTEGRPTTLTLRLQATGGLGTQLPSLASMLTSDAFRAYPEQTRVETRLSDDGRTLEGTRTEVYTLVPYSGGRLQLPEVRVNWWNVEHDRRERSGVPIRTLSVAGEAGPFGFGRGSVATTGAGEGWVWFWLPVGGILLLLIGYWAGVWYRLRGPGGRGEMRRKTRAEAQARRSAPGARTGLAQAAPRIGAQLGQALRQGLRRLDPRPPIVALWRHARARLAALMPASMRVYRCARDAEDADSASDWALRFQRSASRNLLTPTREPLPRMADRLLRLRPGADGERLRALIQQLDQALYNGGELDLQRWKRDLRRALRPGWGALRGLLGNRLQRARLPALNPGSSGA</sequence>
<organism evidence="3 4">
    <name type="scientific">Halochromatium salexigens</name>
    <name type="common">Chromatium salexigens</name>
    <dbReference type="NCBI Taxonomy" id="49447"/>
    <lineage>
        <taxon>Bacteria</taxon>
        <taxon>Pseudomonadati</taxon>
        <taxon>Pseudomonadota</taxon>
        <taxon>Gammaproteobacteria</taxon>
        <taxon>Chromatiales</taxon>
        <taxon>Chromatiaceae</taxon>
        <taxon>Halochromatium</taxon>
    </lineage>
</organism>
<keyword evidence="2" id="KW-0812">Transmembrane</keyword>